<dbReference type="GeneID" id="2875309"/>
<feature type="region of interest" description="Disordered" evidence="1">
    <location>
        <begin position="370"/>
        <end position="425"/>
    </location>
</feature>
<evidence type="ECO:0000256" key="2">
    <source>
        <dbReference type="SAM" id="Phobius"/>
    </source>
</evidence>
<keyword evidence="2" id="KW-0812">Transmembrane</keyword>
<dbReference type="Proteomes" id="UP000000560">
    <property type="component" value="Chromosome VII"/>
</dbReference>
<dbReference type="VEuPathDB" id="FungiDB:AN2603"/>
<evidence type="ECO:0000256" key="1">
    <source>
        <dbReference type="SAM" id="MobiDB-lite"/>
    </source>
</evidence>
<gene>
    <name evidence="3" type="ORF">ANIA_02603</name>
</gene>
<reference evidence="4" key="2">
    <citation type="journal article" date="2009" name="Fungal Genet. Biol.">
        <title>The 2008 update of the Aspergillus nidulans genome annotation: a community effort.</title>
        <authorList>
            <person name="Wortman J.R."/>
            <person name="Gilsenan J.M."/>
            <person name="Joardar V."/>
            <person name="Deegan J."/>
            <person name="Clutterbuck J."/>
            <person name="Andersen M.R."/>
            <person name="Archer D."/>
            <person name="Bencina M."/>
            <person name="Braus G."/>
            <person name="Coutinho P."/>
            <person name="von Dohren H."/>
            <person name="Doonan J."/>
            <person name="Driessen A.J."/>
            <person name="Durek P."/>
            <person name="Espeso E."/>
            <person name="Fekete E."/>
            <person name="Flipphi M."/>
            <person name="Estrada C.G."/>
            <person name="Geysens S."/>
            <person name="Goldman G."/>
            <person name="de Groot P.W."/>
            <person name="Hansen K."/>
            <person name="Harris S.D."/>
            <person name="Heinekamp T."/>
            <person name="Helmstaedt K."/>
            <person name="Henrissat B."/>
            <person name="Hofmann G."/>
            <person name="Homan T."/>
            <person name="Horio T."/>
            <person name="Horiuchi H."/>
            <person name="James S."/>
            <person name="Jones M."/>
            <person name="Karaffa L."/>
            <person name="Karanyi Z."/>
            <person name="Kato M."/>
            <person name="Keller N."/>
            <person name="Kelly D.E."/>
            <person name="Kiel J.A."/>
            <person name="Kim J.M."/>
            <person name="van der Klei I.J."/>
            <person name="Klis F.M."/>
            <person name="Kovalchuk A."/>
            <person name="Krasevec N."/>
            <person name="Kubicek C.P."/>
            <person name="Liu B."/>
            <person name="Maccabe A."/>
            <person name="Meyer V."/>
            <person name="Mirabito P."/>
            <person name="Miskei M."/>
            <person name="Mos M."/>
            <person name="Mullins J."/>
            <person name="Nelson D.R."/>
            <person name="Nielsen J."/>
            <person name="Oakley B.R."/>
            <person name="Osmani S.A."/>
            <person name="Pakula T."/>
            <person name="Paszewski A."/>
            <person name="Paulsen I."/>
            <person name="Pilsyk S."/>
            <person name="Pocsi I."/>
            <person name="Punt P.J."/>
            <person name="Ram A.F."/>
            <person name="Ren Q."/>
            <person name="Robellet X."/>
            <person name="Robson G."/>
            <person name="Seiboth B."/>
            <person name="van Solingen P."/>
            <person name="Specht T."/>
            <person name="Sun J."/>
            <person name="Taheri-Talesh N."/>
            <person name="Takeshita N."/>
            <person name="Ussery D."/>
            <person name="vanKuyk P.A."/>
            <person name="Visser H."/>
            <person name="van de Vondervoort P.J."/>
            <person name="de Vries R.P."/>
            <person name="Walton J."/>
            <person name="Xiang X."/>
            <person name="Xiong Y."/>
            <person name="Zeng A.P."/>
            <person name="Brandt B.W."/>
            <person name="Cornell M.J."/>
            <person name="van den Hondel C.A."/>
            <person name="Visser J."/>
            <person name="Oliver S.G."/>
            <person name="Turner G."/>
        </authorList>
    </citation>
    <scope>GENOME REANNOTATION</scope>
    <source>
        <strain evidence="4">FGSC A4 / ATCC 38163 / CBS 112.46 / NRRL 194 / M139</strain>
    </source>
</reference>
<organism evidence="3 4">
    <name type="scientific">Emericella nidulans (strain FGSC A4 / ATCC 38163 / CBS 112.46 / NRRL 194 / M139)</name>
    <name type="common">Aspergillus nidulans</name>
    <dbReference type="NCBI Taxonomy" id="227321"/>
    <lineage>
        <taxon>Eukaryota</taxon>
        <taxon>Fungi</taxon>
        <taxon>Dikarya</taxon>
        <taxon>Ascomycota</taxon>
        <taxon>Pezizomycotina</taxon>
        <taxon>Eurotiomycetes</taxon>
        <taxon>Eurotiomycetidae</taxon>
        <taxon>Eurotiales</taxon>
        <taxon>Aspergillaceae</taxon>
        <taxon>Aspergillus</taxon>
        <taxon>Aspergillus subgen. Nidulantes</taxon>
    </lineage>
</organism>
<proteinExistence type="predicted"/>
<name>Q5BA27_EMENI</name>
<dbReference type="RefSeq" id="XP_660207.1">
    <property type="nucleotide sequence ID" value="XM_655115.1"/>
</dbReference>
<dbReference type="InParanoid" id="Q5BA27"/>
<sequence length="425" mass="47048">MYEPVDEGQIYRNESHERLGEEEAKRLCEHRTEEESCEAHYAAEPGRTAPTEAILTDEAAHRGRQHGSFRMFMLKIQVAGPRVGPSKRSANSAPAIVMGDSGKIPAQKWHSMTVWTFVAAVTPREKMAKPRIPEKMTPRRPFCSETWAQKTASLPWRFLVRSPDDYQAQACPPYQHGNGLCRKNGFGMGFVCRGGFRKRRMVAGIFGNVGISKTPWKLRTLNPMPTAINLPITVDVMAIVGCRIRTWRPSASIPAVYISQKVSLMTGARGPGGPQGVVLGLDHVVRQHPQRGDQQRVLCGDRHIGSSYLTNTRTLWMAAYTVIAVAGAVIIRQVDNSLIWARYSGYCLLSAYTVNFPLLLSMPRMLQGSPKKRPSTHYVSPVPVLSEKGDSNQDRRLSPTVQGTLSVPSSSEDESPSYPSGFALC</sequence>
<evidence type="ECO:0000313" key="3">
    <source>
        <dbReference type="EMBL" id="CBF87181.1"/>
    </source>
</evidence>
<feature type="transmembrane region" description="Helical" evidence="2">
    <location>
        <begin position="343"/>
        <end position="362"/>
    </location>
</feature>
<keyword evidence="2" id="KW-1133">Transmembrane helix</keyword>
<feature type="transmembrane region" description="Helical" evidence="2">
    <location>
        <begin position="314"/>
        <end position="331"/>
    </location>
</feature>
<dbReference type="AlphaFoldDB" id="Q5BA27"/>
<accession>Q5BA27</accession>
<dbReference type="EMBL" id="BN001307">
    <property type="protein sequence ID" value="CBF87181.1"/>
    <property type="molecule type" value="Genomic_DNA"/>
</dbReference>
<feature type="compositionally biased region" description="Basic and acidic residues" evidence="1">
    <location>
        <begin position="387"/>
        <end position="397"/>
    </location>
</feature>
<feature type="compositionally biased region" description="Low complexity" evidence="1">
    <location>
        <begin position="406"/>
        <end position="425"/>
    </location>
</feature>
<dbReference type="HOGENOM" id="CLU_645616_0_0_1"/>
<protein>
    <submittedName>
        <fullName evidence="3">MFS allantoate transporter, putative (AFU_orthologue AFUA_6G03720)</fullName>
    </submittedName>
</protein>
<accession>C8VKM3</accession>
<feature type="region of interest" description="Disordered" evidence="1">
    <location>
        <begin position="1"/>
        <end position="20"/>
    </location>
</feature>
<evidence type="ECO:0000313" key="4">
    <source>
        <dbReference type="Proteomes" id="UP000000560"/>
    </source>
</evidence>
<keyword evidence="4" id="KW-1185">Reference proteome</keyword>
<dbReference type="KEGG" id="ani:ANIA_02603"/>
<reference evidence="4" key="1">
    <citation type="journal article" date="2005" name="Nature">
        <title>Sequencing of Aspergillus nidulans and comparative analysis with A. fumigatus and A. oryzae.</title>
        <authorList>
            <person name="Galagan J.E."/>
            <person name="Calvo S.E."/>
            <person name="Cuomo C."/>
            <person name="Ma L.J."/>
            <person name="Wortman J.R."/>
            <person name="Batzoglou S."/>
            <person name="Lee S.I."/>
            <person name="Basturkmen M."/>
            <person name="Spevak C.C."/>
            <person name="Clutterbuck J."/>
            <person name="Kapitonov V."/>
            <person name="Jurka J."/>
            <person name="Scazzocchio C."/>
            <person name="Farman M."/>
            <person name="Butler J."/>
            <person name="Purcell S."/>
            <person name="Harris S."/>
            <person name="Braus G.H."/>
            <person name="Draht O."/>
            <person name="Busch S."/>
            <person name="D'Enfert C."/>
            <person name="Bouchier C."/>
            <person name="Goldman G.H."/>
            <person name="Bell-Pedersen D."/>
            <person name="Griffiths-Jones S."/>
            <person name="Doonan J.H."/>
            <person name="Yu J."/>
            <person name="Vienken K."/>
            <person name="Pain A."/>
            <person name="Freitag M."/>
            <person name="Selker E.U."/>
            <person name="Archer D.B."/>
            <person name="Penalva M.A."/>
            <person name="Oakley B.R."/>
            <person name="Momany M."/>
            <person name="Tanaka T."/>
            <person name="Kumagai T."/>
            <person name="Asai K."/>
            <person name="Machida M."/>
            <person name="Nierman W.C."/>
            <person name="Denning D.W."/>
            <person name="Caddick M."/>
            <person name="Hynes M."/>
            <person name="Paoletti M."/>
            <person name="Fischer R."/>
            <person name="Miller B."/>
            <person name="Dyer P."/>
            <person name="Sachs M.S."/>
            <person name="Osmani S.A."/>
            <person name="Birren B.W."/>
        </authorList>
    </citation>
    <scope>NUCLEOTIDE SEQUENCE [LARGE SCALE GENOMIC DNA]</scope>
    <source>
        <strain evidence="4">FGSC A4 / ATCC 38163 / CBS 112.46 / NRRL 194 / M139</strain>
    </source>
</reference>
<keyword evidence="2" id="KW-0472">Membrane</keyword>